<keyword evidence="2" id="KW-0472">Membrane</keyword>
<feature type="transmembrane region" description="Helical" evidence="2">
    <location>
        <begin position="6"/>
        <end position="26"/>
    </location>
</feature>
<proteinExistence type="predicted"/>
<dbReference type="Proteomes" id="UP001595733">
    <property type="component" value="Unassembled WGS sequence"/>
</dbReference>
<reference evidence="4" key="1">
    <citation type="journal article" date="2019" name="Int. J. Syst. Evol. Microbiol.">
        <title>The Global Catalogue of Microorganisms (GCM) 10K type strain sequencing project: providing services to taxonomists for standard genome sequencing and annotation.</title>
        <authorList>
            <consortium name="The Broad Institute Genomics Platform"/>
            <consortium name="The Broad Institute Genome Sequencing Center for Infectious Disease"/>
            <person name="Wu L."/>
            <person name="Ma J."/>
        </authorList>
    </citation>
    <scope>NUCLEOTIDE SEQUENCE [LARGE SCALE GENOMIC DNA]</scope>
    <source>
        <strain evidence="4">CCUG 50353</strain>
    </source>
</reference>
<keyword evidence="4" id="KW-1185">Reference proteome</keyword>
<evidence type="ECO:0000313" key="4">
    <source>
        <dbReference type="Proteomes" id="UP001595733"/>
    </source>
</evidence>
<feature type="region of interest" description="Disordered" evidence="1">
    <location>
        <begin position="165"/>
        <end position="189"/>
    </location>
</feature>
<name>A0ABV8UVY6_9BACL</name>
<keyword evidence="2" id="KW-1133">Transmembrane helix</keyword>
<evidence type="ECO:0000313" key="3">
    <source>
        <dbReference type="EMBL" id="MFC4355460.1"/>
    </source>
</evidence>
<dbReference type="EMBL" id="JBHSEF010000023">
    <property type="protein sequence ID" value="MFC4355460.1"/>
    <property type="molecule type" value="Genomic_DNA"/>
</dbReference>
<accession>A0ABV8UVY6</accession>
<protein>
    <submittedName>
        <fullName evidence="3">Uncharacterized protein</fullName>
    </submittedName>
</protein>
<organism evidence="3 4">
    <name type="scientific">Chryseomicrobium palamuruense</name>
    <dbReference type="NCBI Taxonomy" id="682973"/>
    <lineage>
        <taxon>Bacteria</taxon>
        <taxon>Bacillati</taxon>
        <taxon>Bacillota</taxon>
        <taxon>Bacilli</taxon>
        <taxon>Bacillales</taxon>
        <taxon>Caryophanaceae</taxon>
        <taxon>Chryseomicrobium</taxon>
    </lineage>
</organism>
<gene>
    <name evidence="3" type="ORF">ACFO0S_10400</name>
</gene>
<feature type="transmembrane region" description="Helical" evidence="2">
    <location>
        <begin position="121"/>
        <end position="139"/>
    </location>
</feature>
<keyword evidence="2" id="KW-0812">Transmembrane</keyword>
<evidence type="ECO:0000256" key="2">
    <source>
        <dbReference type="SAM" id="Phobius"/>
    </source>
</evidence>
<feature type="compositionally biased region" description="Basic and acidic residues" evidence="1">
    <location>
        <begin position="172"/>
        <end position="189"/>
    </location>
</feature>
<feature type="transmembrane region" description="Helical" evidence="2">
    <location>
        <begin position="82"/>
        <end position="106"/>
    </location>
</feature>
<dbReference type="RefSeq" id="WP_378141941.1">
    <property type="nucleotide sequence ID" value="NZ_JBHSEF010000023.1"/>
</dbReference>
<comment type="caution">
    <text evidence="3">The sequence shown here is derived from an EMBL/GenBank/DDBJ whole genome shotgun (WGS) entry which is preliminary data.</text>
</comment>
<sequence>MFTFGFTDFFSLLISAFLILPIVIFMRELGYVIVTFFIGVDNPRLTIGSGPRLFRIGMFDVRKYYHLYSWFSYDELKHKNKWIYIIIYSAPILMNILLGISLNLLLANGYFEDMRTFWDRFIFYVFYYVLFDIVPMRMIGGKPNNGMIIYEILRYGKRTDYHPEPFLPSTSESEREVEKSAKEAKNRKI</sequence>
<evidence type="ECO:0000256" key="1">
    <source>
        <dbReference type="SAM" id="MobiDB-lite"/>
    </source>
</evidence>